<evidence type="ECO:0000256" key="10">
    <source>
        <dbReference type="ARBA" id="ARBA00023310"/>
    </source>
</evidence>
<evidence type="ECO:0000256" key="1">
    <source>
        <dbReference type="ARBA" id="ARBA00004141"/>
    </source>
</evidence>
<feature type="transmembrane region" description="Helical" evidence="11">
    <location>
        <begin position="72"/>
        <end position="91"/>
    </location>
</feature>
<dbReference type="EMBL" id="DVMH01000014">
    <property type="protein sequence ID" value="HIU10031.1"/>
    <property type="molecule type" value="Genomic_DNA"/>
</dbReference>
<evidence type="ECO:0000256" key="8">
    <source>
        <dbReference type="ARBA" id="ARBA00023065"/>
    </source>
</evidence>
<dbReference type="GO" id="GO:0005886">
    <property type="term" value="C:plasma membrane"/>
    <property type="evidence" value="ECO:0007669"/>
    <property type="project" value="UniProtKB-SubCell"/>
</dbReference>
<dbReference type="InterPro" id="IPR035908">
    <property type="entry name" value="F0_ATP_A_sf"/>
</dbReference>
<feature type="transmembrane region" description="Helical" evidence="11">
    <location>
        <begin position="111"/>
        <end position="133"/>
    </location>
</feature>
<accession>A0A9D1HKJ1</accession>
<comment type="function">
    <text evidence="11 12">Key component of the proton channel; it plays a direct role in the translocation of protons across the membrane.</text>
</comment>
<evidence type="ECO:0000256" key="3">
    <source>
        <dbReference type="ARBA" id="ARBA00022448"/>
    </source>
</evidence>
<dbReference type="InterPro" id="IPR045082">
    <property type="entry name" value="ATP_syn_F0_a_bact/chloroplast"/>
</dbReference>
<dbReference type="CDD" id="cd00310">
    <property type="entry name" value="ATP-synt_Fo_a_6"/>
    <property type="match status" value="1"/>
</dbReference>
<evidence type="ECO:0000256" key="11">
    <source>
        <dbReference type="HAMAP-Rule" id="MF_01393"/>
    </source>
</evidence>
<keyword evidence="6 11" id="KW-0375">Hydrogen ion transport</keyword>
<keyword evidence="5 11" id="KW-0812">Transmembrane</keyword>
<evidence type="ECO:0000256" key="4">
    <source>
        <dbReference type="ARBA" id="ARBA00022547"/>
    </source>
</evidence>
<evidence type="ECO:0000256" key="12">
    <source>
        <dbReference type="RuleBase" id="RU000483"/>
    </source>
</evidence>
<dbReference type="GO" id="GO:0045259">
    <property type="term" value="C:proton-transporting ATP synthase complex"/>
    <property type="evidence" value="ECO:0007669"/>
    <property type="project" value="UniProtKB-KW"/>
</dbReference>
<comment type="similarity">
    <text evidence="2 11 12">Belongs to the ATPase A chain family.</text>
</comment>
<dbReference type="InterPro" id="IPR023011">
    <property type="entry name" value="ATP_synth_F0_asu_AS"/>
</dbReference>
<feature type="transmembrane region" description="Helical" evidence="11">
    <location>
        <begin position="188"/>
        <end position="216"/>
    </location>
</feature>
<dbReference type="Proteomes" id="UP000824124">
    <property type="component" value="Unassembled WGS sequence"/>
</dbReference>
<sequence>MSHGGALFEIGPIQVTSVMTTSLAITVIVSAIAILGTRNLKVKNPGRGQKTLEYIAGGLRDFYAQILGKERATAFMPVLGTMFIFILLSNYSGLLPGAGKIPGFQPPTGHLGTTVGLAMITFFTVHISGFRYNGAHYLGRFVKPVFFMLPLLLLEEVIHPLSLSLRLYGNIYGEETVLEKISELIPLLAPAIIMGLSLLFGFIQALVFTMLSVIYIEEATVLEE</sequence>
<evidence type="ECO:0000313" key="13">
    <source>
        <dbReference type="EMBL" id="HIU10031.1"/>
    </source>
</evidence>
<evidence type="ECO:0000256" key="9">
    <source>
        <dbReference type="ARBA" id="ARBA00023136"/>
    </source>
</evidence>
<protein>
    <recommendedName>
        <fullName evidence="11 12">ATP synthase subunit a</fullName>
    </recommendedName>
    <alternativeName>
        <fullName evidence="11">ATP synthase F0 sector subunit a</fullName>
    </alternativeName>
    <alternativeName>
        <fullName evidence="11">F-ATPase subunit 6</fullName>
    </alternativeName>
</protein>
<dbReference type="NCBIfam" id="TIGR01131">
    <property type="entry name" value="ATP_synt_6_or_A"/>
    <property type="match status" value="1"/>
</dbReference>
<keyword evidence="8 11" id="KW-0406">Ion transport</keyword>
<dbReference type="GO" id="GO:0046933">
    <property type="term" value="F:proton-transporting ATP synthase activity, rotational mechanism"/>
    <property type="evidence" value="ECO:0007669"/>
    <property type="project" value="UniProtKB-UniRule"/>
</dbReference>
<dbReference type="AlphaFoldDB" id="A0A9D1HKJ1"/>
<dbReference type="InterPro" id="IPR000568">
    <property type="entry name" value="ATP_synth_F0_asu"/>
</dbReference>
<proteinExistence type="inferred from homology"/>
<dbReference type="GO" id="GO:0042777">
    <property type="term" value="P:proton motive force-driven plasma membrane ATP synthesis"/>
    <property type="evidence" value="ECO:0007669"/>
    <property type="project" value="TreeGrafter"/>
</dbReference>
<dbReference type="PANTHER" id="PTHR42823">
    <property type="entry name" value="ATP SYNTHASE SUBUNIT A, CHLOROPLASTIC"/>
    <property type="match status" value="1"/>
</dbReference>
<feature type="transmembrane region" description="Helical" evidence="11">
    <location>
        <begin position="145"/>
        <end position="168"/>
    </location>
</feature>
<gene>
    <name evidence="11 13" type="primary">atpB</name>
    <name evidence="13" type="ORF">IAB00_02070</name>
</gene>
<comment type="caution">
    <text evidence="13">The sequence shown here is derived from an EMBL/GenBank/DDBJ whole genome shotgun (WGS) entry which is preliminary data.</text>
</comment>
<evidence type="ECO:0000313" key="14">
    <source>
        <dbReference type="Proteomes" id="UP000824124"/>
    </source>
</evidence>
<dbReference type="Gene3D" id="1.20.120.220">
    <property type="entry name" value="ATP synthase, F0 complex, subunit A"/>
    <property type="match status" value="1"/>
</dbReference>
<feature type="transmembrane region" description="Helical" evidence="11">
    <location>
        <begin position="12"/>
        <end position="35"/>
    </location>
</feature>
<evidence type="ECO:0000256" key="7">
    <source>
        <dbReference type="ARBA" id="ARBA00022989"/>
    </source>
</evidence>
<dbReference type="SUPFAM" id="SSF81336">
    <property type="entry name" value="F1F0 ATP synthase subunit A"/>
    <property type="match status" value="1"/>
</dbReference>
<keyword evidence="10 11" id="KW-0066">ATP synthesis</keyword>
<dbReference type="PANTHER" id="PTHR42823:SF3">
    <property type="entry name" value="ATP SYNTHASE SUBUNIT A, CHLOROPLASTIC"/>
    <property type="match status" value="1"/>
</dbReference>
<organism evidence="13 14">
    <name type="scientific">Candidatus Avidehalobacter gallistercoris</name>
    <dbReference type="NCBI Taxonomy" id="2840694"/>
    <lineage>
        <taxon>Bacteria</taxon>
        <taxon>Bacillati</taxon>
        <taxon>Bacillota</taxon>
        <taxon>Clostridia</taxon>
        <taxon>Eubacteriales</taxon>
        <taxon>Peptococcaceae</taxon>
        <taxon>Peptococcaceae incertae sedis</taxon>
        <taxon>Candidatus Avidehalobacter</taxon>
    </lineage>
</organism>
<comment type="subcellular location">
    <subcellularLocation>
        <location evidence="11 12">Cell membrane</location>
        <topology evidence="11 12">Multi-pass membrane protein</topology>
    </subcellularLocation>
    <subcellularLocation>
        <location evidence="1">Membrane</location>
        <topology evidence="1">Multi-pass membrane protein</topology>
    </subcellularLocation>
</comment>
<evidence type="ECO:0000256" key="6">
    <source>
        <dbReference type="ARBA" id="ARBA00022781"/>
    </source>
</evidence>
<keyword evidence="11" id="KW-1003">Cell membrane</keyword>
<dbReference type="Pfam" id="PF00119">
    <property type="entry name" value="ATP-synt_A"/>
    <property type="match status" value="1"/>
</dbReference>
<keyword evidence="9 11" id="KW-0472">Membrane</keyword>
<dbReference type="PROSITE" id="PS00449">
    <property type="entry name" value="ATPASE_A"/>
    <property type="match status" value="1"/>
</dbReference>
<name>A0A9D1HKJ1_9FIRM</name>
<keyword evidence="3 11" id="KW-0813">Transport</keyword>
<keyword evidence="4 11" id="KW-0138">CF(0)</keyword>
<evidence type="ECO:0000256" key="2">
    <source>
        <dbReference type="ARBA" id="ARBA00006810"/>
    </source>
</evidence>
<evidence type="ECO:0000256" key="5">
    <source>
        <dbReference type="ARBA" id="ARBA00022692"/>
    </source>
</evidence>
<reference evidence="13" key="1">
    <citation type="submission" date="2020-10" db="EMBL/GenBank/DDBJ databases">
        <authorList>
            <person name="Gilroy R."/>
        </authorList>
    </citation>
    <scope>NUCLEOTIDE SEQUENCE</scope>
    <source>
        <strain evidence="13">2830</strain>
    </source>
</reference>
<reference evidence="13" key="2">
    <citation type="journal article" date="2021" name="PeerJ">
        <title>Extensive microbial diversity within the chicken gut microbiome revealed by metagenomics and culture.</title>
        <authorList>
            <person name="Gilroy R."/>
            <person name="Ravi A."/>
            <person name="Getino M."/>
            <person name="Pursley I."/>
            <person name="Horton D.L."/>
            <person name="Alikhan N.F."/>
            <person name="Baker D."/>
            <person name="Gharbi K."/>
            <person name="Hall N."/>
            <person name="Watson M."/>
            <person name="Adriaenssens E.M."/>
            <person name="Foster-Nyarko E."/>
            <person name="Jarju S."/>
            <person name="Secka A."/>
            <person name="Antonio M."/>
            <person name="Oren A."/>
            <person name="Chaudhuri R.R."/>
            <person name="La Ragione R."/>
            <person name="Hildebrand F."/>
            <person name="Pallen M.J."/>
        </authorList>
    </citation>
    <scope>NUCLEOTIDE SEQUENCE</scope>
    <source>
        <strain evidence="13">2830</strain>
    </source>
</reference>
<dbReference type="PRINTS" id="PR00123">
    <property type="entry name" value="ATPASEA"/>
</dbReference>
<keyword evidence="7 11" id="KW-1133">Transmembrane helix</keyword>
<dbReference type="HAMAP" id="MF_01393">
    <property type="entry name" value="ATP_synth_a_bact"/>
    <property type="match status" value="1"/>
</dbReference>